<feature type="signal peptide" evidence="4">
    <location>
        <begin position="1"/>
        <end position="18"/>
    </location>
</feature>
<feature type="chain" id="PRO_5042870577" description="Ig-like domain-containing protein" evidence="4">
    <location>
        <begin position="19"/>
        <end position="443"/>
    </location>
</feature>
<dbReference type="PANTHER" id="PTHR46013">
    <property type="entry name" value="VASCULAR CELL ADHESION MOLECULE 1"/>
    <property type="match status" value="1"/>
</dbReference>
<keyword evidence="4" id="KW-0732">Signal</keyword>
<dbReference type="AlphaFoldDB" id="A0AAN9DAU2"/>
<dbReference type="PROSITE" id="PS50835">
    <property type="entry name" value="IG_LIKE"/>
    <property type="match status" value="2"/>
</dbReference>
<dbReference type="EMBL" id="JAYKXH010000006">
    <property type="protein sequence ID" value="KAK7165658.1"/>
    <property type="molecule type" value="Genomic_DNA"/>
</dbReference>
<keyword evidence="3" id="KW-0472">Membrane</keyword>
<feature type="transmembrane region" description="Helical" evidence="3">
    <location>
        <begin position="308"/>
        <end position="329"/>
    </location>
</feature>
<dbReference type="Proteomes" id="UP001364617">
    <property type="component" value="Unassembled WGS sequence"/>
</dbReference>
<dbReference type="InterPro" id="IPR036179">
    <property type="entry name" value="Ig-like_dom_sf"/>
</dbReference>
<dbReference type="InterPro" id="IPR007110">
    <property type="entry name" value="Ig-like_dom"/>
</dbReference>
<comment type="caution">
    <text evidence="6">The sequence shown here is derived from an EMBL/GenBank/DDBJ whole genome shotgun (WGS) entry which is preliminary data.</text>
</comment>
<dbReference type="InterPro" id="IPR003599">
    <property type="entry name" value="Ig_sub"/>
</dbReference>
<sequence>MFGLFSLISLLVIPGICSQGWRVQYSNMRKCVLKGSTTHLLGTYKHPDDLTVTEEFWTINPDKGQNNINLLNLPDYRGRVQYFFNKDRTFALKLSNVRREDEGMYCIRIVTNVEKERYLGYPGVELKVTELSVEIPEEVVEKDSPVLSCKSTCNLSDRTDFIWYKNGESLSGSSVGNTLILRSVSSDDTGNYSCAARDQEPSPAVTLSVRYPPKSVSVSVSGSGVIVEGDSVTLNCISDSNPPALNFSWFKENETSAVGSGQSFSISSFNSSVSGRFYCEAQNKHGSRRSASVALFVSATFAGGQNTGVYAAAGIGAALIAICIIVVVIKITSRKAGDTGVQGGISKQENISAAGTNMSTRDSGVQNDLMYASIAHKRPRTPQSAGDEDEVQYATVQHHRNTGNTSVKAEGQSGDVRDRGPADSARSDDSSVIYSSISVAGRF</sequence>
<feature type="region of interest" description="Disordered" evidence="2">
    <location>
        <begin position="398"/>
        <end position="430"/>
    </location>
</feature>
<dbReference type="SUPFAM" id="SSF48726">
    <property type="entry name" value="Immunoglobulin"/>
    <property type="match status" value="3"/>
</dbReference>
<dbReference type="InterPro" id="IPR013151">
    <property type="entry name" value="Immunoglobulin_dom"/>
</dbReference>
<dbReference type="PANTHER" id="PTHR46013:SF4">
    <property type="entry name" value="B-CELL RECEPTOR CD22-RELATED"/>
    <property type="match status" value="1"/>
</dbReference>
<feature type="compositionally biased region" description="Basic and acidic residues" evidence="2">
    <location>
        <begin position="415"/>
        <end position="429"/>
    </location>
</feature>
<evidence type="ECO:0000313" key="7">
    <source>
        <dbReference type="Proteomes" id="UP001364617"/>
    </source>
</evidence>
<keyword evidence="7" id="KW-1185">Reference proteome</keyword>
<organism evidence="6 7">
    <name type="scientific">Phoxinus phoxinus</name>
    <name type="common">Eurasian minnow</name>
    <dbReference type="NCBI Taxonomy" id="58324"/>
    <lineage>
        <taxon>Eukaryota</taxon>
        <taxon>Metazoa</taxon>
        <taxon>Chordata</taxon>
        <taxon>Craniata</taxon>
        <taxon>Vertebrata</taxon>
        <taxon>Euteleostomi</taxon>
        <taxon>Actinopterygii</taxon>
        <taxon>Neopterygii</taxon>
        <taxon>Teleostei</taxon>
        <taxon>Ostariophysi</taxon>
        <taxon>Cypriniformes</taxon>
        <taxon>Leuciscidae</taxon>
        <taxon>Phoxininae</taxon>
        <taxon>Phoxinus</taxon>
    </lineage>
</organism>
<evidence type="ECO:0000313" key="6">
    <source>
        <dbReference type="EMBL" id="KAK7165658.1"/>
    </source>
</evidence>
<evidence type="ECO:0000256" key="1">
    <source>
        <dbReference type="ARBA" id="ARBA00023319"/>
    </source>
</evidence>
<dbReference type="Gene3D" id="2.60.40.10">
    <property type="entry name" value="Immunoglobulins"/>
    <property type="match status" value="3"/>
</dbReference>
<dbReference type="SMART" id="SM00409">
    <property type="entry name" value="IG"/>
    <property type="match status" value="3"/>
</dbReference>
<evidence type="ECO:0000256" key="3">
    <source>
        <dbReference type="SAM" id="Phobius"/>
    </source>
</evidence>
<evidence type="ECO:0000256" key="2">
    <source>
        <dbReference type="SAM" id="MobiDB-lite"/>
    </source>
</evidence>
<proteinExistence type="predicted"/>
<dbReference type="InterPro" id="IPR013783">
    <property type="entry name" value="Ig-like_fold"/>
</dbReference>
<gene>
    <name evidence="6" type="ORF">R3I93_005663</name>
</gene>
<accession>A0AAN9DAU2</accession>
<feature type="domain" description="Ig-like" evidence="5">
    <location>
        <begin position="213"/>
        <end position="294"/>
    </location>
</feature>
<dbReference type="Pfam" id="PF00047">
    <property type="entry name" value="ig"/>
    <property type="match status" value="1"/>
</dbReference>
<keyword evidence="1" id="KW-0393">Immunoglobulin domain</keyword>
<keyword evidence="3" id="KW-0812">Transmembrane</keyword>
<reference evidence="6 7" key="1">
    <citation type="submission" date="2024-02" db="EMBL/GenBank/DDBJ databases">
        <title>Chromosome-level genome assembly of the Eurasian Minnow (Phoxinus phoxinus).</title>
        <authorList>
            <person name="Oriowo T.O."/>
            <person name="Martin S."/>
            <person name="Stange M."/>
            <person name="Chrysostomakis Y."/>
            <person name="Brown T."/>
            <person name="Winkler S."/>
            <person name="Kukowka S."/>
            <person name="Myers E.W."/>
            <person name="Bohne A."/>
        </authorList>
    </citation>
    <scope>NUCLEOTIDE SEQUENCE [LARGE SCALE GENOMIC DNA]</scope>
    <source>
        <strain evidence="6">ZFMK-TIS-60720</strain>
        <tissue evidence="6">Whole Organism</tissue>
    </source>
</reference>
<protein>
    <recommendedName>
        <fullName evidence="5">Ig-like domain-containing protein</fullName>
    </recommendedName>
</protein>
<dbReference type="Pfam" id="PF13895">
    <property type="entry name" value="Ig_2"/>
    <property type="match status" value="1"/>
</dbReference>
<keyword evidence="3" id="KW-1133">Transmembrane helix</keyword>
<dbReference type="SMART" id="SM00408">
    <property type="entry name" value="IGc2"/>
    <property type="match status" value="2"/>
</dbReference>
<name>A0AAN9DAU2_9TELE</name>
<dbReference type="InterPro" id="IPR003598">
    <property type="entry name" value="Ig_sub2"/>
</dbReference>
<feature type="domain" description="Ig-like" evidence="5">
    <location>
        <begin position="122"/>
        <end position="210"/>
    </location>
</feature>
<evidence type="ECO:0000256" key="4">
    <source>
        <dbReference type="SAM" id="SignalP"/>
    </source>
</evidence>
<evidence type="ECO:0000259" key="5">
    <source>
        <dbReference type="PROSITE" id="PS50835"/>
    </source>
</evidence>